<dbReference type="Pfam" id="PF22669">
    <property type="entry name" value="Exo_endo_phos2"/>
    <property type="match status" value="1"/>
</dbReference>
<dbReference type="InParanoid" id="A0A066WJB1"/>
<dbReference type="Proteomes" id="UP000027361">
    <property type="component" value="Unassembled WGS sequence"/>
</dbReference>
<dbReference type="Gene3D" id="3.60.10.10">
    <property type="entry name" value="Endonuclease/exonuclease/phosphatase"/>
    <property type="match status" value="1"/>
</dbReference>
<dbReference type="GO" id="GO:0004439">
    <property type="term" value="F:phosphatidylinositol-4,5-bisphosphate 5-phosphatase activity"/>
    <property type="evidence" value="ECO:0007669"/>
    <property type="project" value="TreeGrafter"/>
</dbReference>
<dbReference type="OMA" id="GVNERLW"/>
<dbReference type="RefSeq" id="XP_013245487.1">
    <property type="nucleotide sequence ID" value="XM_013390033.1"/>
</dbReference>
<dbReference type="PANTHER" id="PTHR11200">
    <property type="entry name" value="INOSITOL 5-PHOSPHATASE"/>
    <property type="match status" value="1"/>
</dbReference>
<dbReference type="FunCoup" id="A0A066WJB1">
    <property type="interactions" value="41"/>
</dbReference>
<dbReference type="PANTHER" id="PTHR11200:SF240">
    <property type="entry name" value="INOSITOL POLYPHOSPHATE 5-PHOSPHATASE C9G1.10C-RELATED"/>
    <property type="match status" value="1"/>
</dbReference>
<dbReference type="HOGENOM" id="CLU_002027_2_0_1"/>
<dbReference type="InterPro" id="IPR000300">
    <property type="entry name" value="IPPc"/>
</dbReference>
<dbReference type="InterPro" id="IPR036691">
    <property type="entry name" value="Endo/exonu/phosph_ase_sf"/>
</dbReference>
<dbReference type="EMBL" id="JMSN01000008">
    <property type="protein sequence ID" value="KDN52648.1"/>
    <property type="molecule type" value="Genomic_DNA"/>
</dbReference>
<dbReference type="InterPro" id="IPR046985">
    <property type="entry name" value="IP5"/>
</dbReference>
<dbReference type="SMART" id="SM00128">
    <property type="entry name" value="IPPc"/>
    <property type="match status" value="1"/>
</dbReference>
<dbReference type="InterPro" id="IPR036322">
    <property type="entry name" value="WD40_repeat_dom_sf"/>
</dbReference>
<protein>
    <submittedName>
        <fullName evidence="2">DNase I-like protein</fullName>
    </submittedName>
</protein>
<dbReference type="STRING" id="1037660.A0A066WJB1"/>
<keyword evidence="3" id="KW-1185">Reference proteome</keyword>
<accession>A0A066WJB1</accession>
<sequence length="630" mass="70950">MDLGRYVWIGMANGHIWELDTSEGKEVASRTNLHGEAIIKMVRVGSGMIIIDEGGKMSIWMPRKNGAGVLALVTLDMQPFTQRIPFDHKVSLPLILGDQLWVATDPPHDRKHQAKEAFGRRRSGPSITVHNPFADNKPFNALSRPATIPPEMLDSVGSITSGAIIPMQPHVVYLGHESGHISIWSRDRLQCQSVLMCTQHGITSLAGVVNFLWASNKAGKIIVYDVSERPFKILKLWPAHTEPVIGMRVDSFGINIGRLQVASGGQDGHVQIWDGLLATDWIEGELNKREREFCTHRPIRTLQLTWNIDAAEPEDLNADQENFEFLPRFLSSGERPDIIIFGLQELIDLEDKRLTAKSLLLGKKKVGHELGDRISSQYRKWEDKLVSAVRLALHADEPYTLIHSEMLVGLMTCIFVRTAETGSLRDCALGIVKTGMGGRYGNKGAIVARLVVDDTSMCFVNCHLAAGQRHVQRRNENVLHIIENASVLEAGMATKAAALMAYVGGGNGEMILDHEAVFWSGDLNYRIDMKRERCLKHLSNGDLQPLLDADQLRREMNENPRFRLKTFNEAPIIFIPTYKFDRHTNQWDTSEKKRSPAWCDRILWHDRGTNKVMCLDYRRCETTVSDHRPV</sequence>
<dbReference type="OrthoDB" id="2248459at2759"/>
<dbReference type="AlphaFoldDB" id="A0A066WJB1"/>
<evidence type="ECO:0000313" key="2">
    <source>
        <dbReference type="EMBL" id="KDN52648.1"/>
    </source>
</evidence>
<organism evidence="2 3">
    <name type="scientific">Tilletiaria anomala (strain ATCC 24038 / CBS 436.72 / UBC 951)</name>
    <dbReference type="NCBI Taxonomy" id="1037660"/>
    <lineage>
        <taxon>Eukaryota</taxon>
        <taxon>Fungi</taxon>
        <taxon>Dikarya</taxon>
        <taxon>Basidiomycota</taxon>
        <taxon>Ustilaginomycotina</taxon>
        <taxon>Exobasidiomycetes</taxon>
        <taxon>Georgefischeriales</taxon>
        <taxon>Tilletiariaceae</taxon>
        <taxon>Tilletiaria</taxon>
    </lineage>
</organism>
<comment type="caution">
    <text evidence="2">The sequence shown here is derived from an EMBL/GenBank/DDBJ whole genome shotgun (WGS) entry which is preliminary data.</text>
</comment>
<dbReference type="InterPro" id="IPR001680">
    <property type="entry name" value="WD40_rpt"/>
</dbReference>
<dbReference type="SUPFAM" id="SSF50978">
    <property type="entry name" value="WD40 repeat-like"/>
    <property type="match status" value="1"/>
</dbReference>
<evidence type="ECO:0000313" key="3">
    <source>
        <dbReference type="Proteomes" id="UP000027361"/>
    </source>
</evidence>
<dbReference type="Gene3D" id="2.130.10.10">
    <property type="entry name" value="YVTN repeat-like/Quinoprotein amine dehydrogenase"/>
    <property type="match status" value="1"/>
</dbReference>
<dbReference type="GO" id="GO:0046856">
    <property type="term" value="P:phosphatidylinositol dephosphorylation"/>
    <property type="evidence" value="ECO:0007669"/>
    <property type="project" value="InterPro"/>
</dbReference>
<dbReference type="SUPFAM" id="SSF56219">
    <property type="entry name" value="DNase I-like"/>
    <property type="match status" value="1"/>
</dbReference>
<dbReference type="InterPro" id="IPR015943">
    <property type="entry name" value="WD40/YVTN_repeat-like_dom_sf"/>
</dbReference>
<proteinExistence type="predicted"/>
<dbReference type="GeneID" id="25266815"/>
<reference evidence="2 3" key="1">
    <citation type="submission" date="2014-05" db="EMBL/GenBank/DDBJ databases">
        <title>Draft genome sequence of a rare smut relative, Tilletiaria anomala UBC 951.</title>
        <authorList>
            <consortium name="DOE Joint Genome Institute"/>
            <person name="Toome M."/>
            <person name="Kuo A."/>
            <person name="Henrissat B."/>
            <person name="Lipzen A."/>
            <person name="Tritt A."/>
            <person name="Yoshinaga Y."/>
            <person name="Zane M."/>
            <person name="Barry K."/>
            <person name="Grigoriev I.V."/>
            <person name="Spatafora J.W."/>
            <person name="Aimea M.C."/>
        </authorList>
    </citation>
    <scope>NUCLEOTIDE SEQUENCE [LARGE SCALE GENOMIC DNA]</scope>
    <source>
        <strain evidence="2 3">UBC 951</strain>
    </source>
</reference>
<gene>
    <name evidence="2" type="ORF">K437DRAFT_277512</name>
</gene>
<feature type="domain" description="Inositol polyphosphate-related phosphatase" evidence="1">
    <location>
        <begin position="297"/>
        <end position="630"/>
    </location>
</feature>
<dbReference type="SMART" id="SM00320">
    <property type="entry name" value="WD40"/>
    <property type="match status" value="3"/>
</dbReference>
<name>A0A066WJB1_TILAU</name>
<evidence type="ECO:0000259" key="1">
    <source>
        <dbReference type="SMART" id="SM00128"/>
    </source>
</evidence>